<proteinExistence type="predicted"/>
<organism evidence="1 2">
    <name type="scientific">Colletotrichum tofieldiae</name>
    <dbReference type="NCBI Taxonomy" id="708197"/>
    <lineage>
        <taxon>Eukaryota</taxon>
        <taxon>Fungi</taxon>
        <taxon>Dikarya</taxon>
        <taxon>Ascomycota</taxon>
        <taxon>Pezizomycotina</taxon>
        <taxon>Sordariomycetes</taxon>
        <taxon>Hypocreomycetidae</taxon>
        <taxon>Glomerellales</taxon>
        <taxon>Glomerellaceae</taxon>
        <taxon>Colletotrichum</taxon>
        <taxon>Colletotrichum spaethianum species complex</taxon>
    </lineage>
</organism>
<dbReference type="InterPro" id="IPR032710">
    <property type="entry name" value="NTF2-like_dom_sf"/>
</dbReference>
<dbReference type="STRING" id="708197.A0A161WMR6"/>
<dbReference type="Gene3D" id="3.10.450.50">
    <property type="match status" value="2"/>
</dbReference>
<evidence type="ECO:0000313" key="2">
    <source>
        <dbReference type="Proteomes" id="UP000076552"/>
    </source>
</evidence>
<gene>
    <name evidence="1" type="ORF">CT0861_01432</name>
</gene>
<reference evidence="1 2" key="1">
    <citation type="submission" date="2015-06" db="EMBL/GenBank/DDBJ databases">
        <title>Survival trade-offs in plant roots during colonization by closely related pathogenic and mutualistic fungi.</title>
        <authorList>
            <person name="Hacquard S."/>
            <person name="Kracher B."/>
            <person name="Hiruma K."/>
            <person name="Weinman A."/>
            <person name="Muench P."/>
            <person name="Garrido Oter R."/>
            <person name="Ver Loren van Themaat E."/>
            <person name="Dallerey J.-F."/>
            <person name="Damm U."/>
            <person name="Henrissat B."/>
            <person name="Lespinet O."/>
            <person name="Thon M."/>
            <person name="Kemen E."/>
            <person name="McHardy A.C."/>
            <person name="Schulze-Lefert P."/>
            <person name="O'Connell R.J."/>
        </authorList>
    </citation>
    <scope>NUCLEOTIDE SEQUENCE [LARGE SCALE GENOMIC DNA]</scope>
    <source>
        <strain evidence="1 2">0861</strain>
    </source>
</reference>
<dbReference type="Proteomes" id="UP000076552">
    <property type="component" value="Unassembled WGS sequence"/>
</dbReference>
<keyword evidence="2" id="KW-1185">Reference proteome</keyword>
<protein>
    <submittedName>
        <fullName evidence="1">SnoaL-like polyketide cyclase</fullName>
    </submittedName>
</protein>
<dbReference type="OrthoDB" id="2830113at2759"/>
<name>A0A161WMR6_9PEZI</name>
<comment type="caution">
    <text evidence="1">The sequence shown here is derived from an EMBL/GenBank/DDBJ whole genome shotgun (WGS) entry which is preliminary data.</text>
</comment>
<dbReference type="SUPFAM" id="SSF54427">
    <property type="entry name" value="NTF2-like"/>
    <property type="match status" value="2"/>
</dbReference>
<sequence>MATQRVAGILQAFLDAVNNKKWDEVQKHLQPAATVAYNSSQESRDDFVKRLAAIAEKGDRLTADSWTIDEAAQFVSARLVTSVRDAAEGTPAQVWDLVLVSFEGGKISRYYQIASTLSRDSSAGPWAPEIASKPSKTPLTASEIGARYREYIHSYNDGTTATVIPQRWGKIISLNGKTLSLDEVLEFFRNILLPVIAGLKYHVEEMVVDVERQQVAVRLYLEGVPENEHLQKKVPGKTIKVYEHALYGLEEGKISWVWAAQGFDMTPRQL</sequence>
<evidence type="ECO:0000313" key="1">
    <source>
        <dbReference type="EMBL" id="KZL72426.1"/>
    </source>
</evidence>
<dbReference type="EMBL" id="LFIV01000058">
    <property type="protein sequence ID" value="KZL72426.1"/>
    <property type="molecule type" value="Genomic_DNA"/>
</dbReference>
<dbReference type="AlphaFoldDB" id="A0A161WMR6"/>
<accession>A0A161WMR6</accession>